<dbReference type="GeneID" id="25912888"/>
<reference evidence="2 3" key="1">
    <citation type="submission" date="2011-02" db="EMBL/GenBank/DDBJ databases">
        <title>The Genome Sequence of Sphaeroforma arctica JP610.</title>
        <authorList>
            <consortium name="The Broad Institute Genome Sequencing Platform"/>
            <person name="Russ C."/>
            <person name="Cuomo C."/>
            <person name="Young S.K."/>
            <person name="Zeng Q."/>
            <person name="Gargeya S."/>
            <person name="Alvarado L."/>
            <person name="Berlin A."/>
            <person name="Chapman S.B."/>
            <person name="Chen Z."/>
            <person name="Freedman E."/>
            <person name="Gellesch M."/>
            <person name="Goldberg J."/>
            <person name="Griggs A."/>
            <person name="Gujja S."/>
            <person name="Heilman E."/>
            <person name="Heiman D."/>
            <person name="Howarth C."/>
            <person name="Mehta T."/>
            <person name="Neiman D."/>
            <person name="Pearson M."/>
            <person name="Roberts A."/>
            <person name="Saif S."/>
            <person name="Shea T."/>
            <person name="Shenoy N."/>
            <person name="Sisk P."/>
            <person name="Stolte C."/>
            <person name="Sykes S."/>
            <person name="White J."/>
            <person name="Yandava C."/>
            <person name="Burger G."/>
            <person name="Gray M.W."/>
            <person name="Holland P.W.H."/>
            <person name="King N."/>
            <person name="Lang F.B.F."/>
            <person name="Roger A.J."/>
            <person name="Ruiz-Trillo I."/>
            <person name="Haas B."/>
            <person name="Nusbaum C."/>
            <person name="Birren B."/>
        </authorList>
    </citation>
    <scope>NUCLEOTIDE SEQUENCE [LARGE SCALE GENOMIC DNA]</scope>
    <source>
        <strain evidence="2 3">JP610</strain>
    </source>
</reference>
<sequence length="208" mass="23564">MLVVHFSTHPQSPQCSEYVGNYMSQDKYFADAAAYRLAEHTLLQKAGESVVIFSDVVTKINKYYKPKDVALMVTSEHFYKYDHKKYKQIKKPIPVASIKSVSLSPHEDTFVIVHMTPPERDLLLNLSVDGNNKVAEFVTMLQQIYTVLHGKALPVEFVQTVTLNLSRDAKKEGTPMNLTYQRDPEPHASGVSRFVALKKPNAAIYYTP</sequence>
<evidence type="ECO:0000313" key="3">
    <source>
        <dbReference type="Proteomes" id="UP000054560"/>
    </source>
</evidence>
<dbReference type="InterPro" id="IPR010926">
    <property type="entry name" value="Myosin_TH1"/>
</dbReference>
<accession>A0A0L0FEC6</accession>
<protein>
    <recommendedName>
        <fullName evidence="1">TH1 domain-containing protein</fullName>
    </recommendedName>
</protein>
<dbReference type="PROSITE" id="PS51757">
    <property type="entry name" value="TH1"/>
    <property type="match status" value="1"/>
</dbReference>
<dbReference type="Pfam" id="PF06017">
    <property type="entry name" value="Myosin_TH1"/>
    <property type="match status" value="1"/>
</dbReference>
<dbReference type="RefSeq" id="XP_014148987.1">
    <property type="nucleotide sequence ID" value="XM_014293512.1"/>
</dbReference>
<organism evidence="2 3">
    <name type="scientific">Sphaeroforma arctica JP610</name>
    <dbReference type="NCBI Taxonomy" id="667725"/>
    <lineage>
        <taxon>Eukaryota</taxon>
        <taxon>Ichthyosporea</taxon>
        <taxon>Ichthyophonida</taxon>
        <taxon>Sphaeroforma</taxon>
    </lineage>
</organism>
<name>A0A0L0FEC6_9EUKA</name>
<dbReference type="PANTHER" id="PTHR34969">
    <property type="entry name" value="OS01G0621700 PROTEIN"/>
    <property type="match status" value="1"/>
</dbReference>
<feature type="domain" description="TH1" evidence="1">
    <location>
        <begin position="13"/>
        <end position="208"/>
    </location>
</feature>
<dbReference type="PANTHER" id="PTHR34969:SF1">
    <property type="entry name" value="TH1 DOMAIN-CONTAINING PROTEIN"/>
    <property type="match status" value="1"/>
</dbReference>
<gene>
    <name evidence="2" type="ORF">SARC_12384</name>
</gene>
<proteinExistence type="predicted"/>
<dbReference type="Proteomes" id="UP000054560">
    <property type="component" value="Unassembled WGS sequence"/>
</dbReference>
<dbReference type="GO" id="GO:0016459">
    <property type="term" value="C:myosin complex"/>
    <property type="evidence" value="ECO:0007669"/>
    <property type="project" value="InterPro"/>
</dbReference>
<keyword evidence="3" id="KW-1185">Reference proteome</keyword>
<dbReference type="AlphaFoldDB" id="A0A0L0FEC6"/>
<evidence type="ECO:0000259" key="1">
    <source>
        <dbReference type="PROSITE" id="PS51757"/>
    </source>
</evidence>
<dbReference type="GO" id="GO:0003774">
    <property type="term" value="F:cytoskeletal motor activity"/>
    <property type="evidence" value="ECO:0007669"/>
    <property type="project" value="InterPro"/>
</dbReference>
<dbReference type="STRING" id="667725.A0A0L0FEC6"/>
<dbReference type="EMBL" id="KQ243859">
    <property type="protein sequence ID" value="KNC75085.1"/>
    <property type="molecule type" value="Genomic_DNA"/>
</dbReference>
<evidence type="ECO:0000313" key="2">
    <source>
        <dbReference type="EMBL" id="KNC75085.1"/>
    </source>
</evidence>